<dbReference type="Gene3D" id="2.30.30.380">
    <property type="entry name" value="Zn-finger domain of Sec23/24"/>
    <property type="match status" value="1"/>
</dbReference>
<protein>
    <recommendedName>
        <fullName evidence="1">YqaJ viral recombinase domain-containing protein</fullName>
    </recommendedName>
</protein>
<name>X0TCP0_9ZZZZ</name>
<proteinExistence type="predicted"/>
<organism evidence="2">
    <name type="scientific">marine sediment metagenome</name>
    <dbReference type="NCBI Taxonomy" id="412755"/>
    <lineage>
        <taxon>unclassified sequences</taxon>
        <taxon>metagenomes</taxon>
        <taxon>ecological metagenomes</taxon>
    </lineage>
</organism>
<comment type="caution">
    <text evidence="2">The sequence shown here is derived from an EMBL/GenBank/DDBJ whole genome shotgun (WGS) entry which is preliminary data.</text>
</comment>
<feature type="domain" description="YqaJ viral recombinase" evidence="1">
    <location>
        <begin position="63"/>
        <end position="96"/>
    </location>
</feature>
<dbReference type="AlphaFoldDB" id="X0TCP0"/>
<evidence type="ECO:0000259" key="1">
    <source>
        <dbReference type="Pfam" id="PF09588"/>
    </source>
</evidence>
<dbReference type="InterPro" id="IPR011604">
    <property type="entry name" value="PDDEXK-like_dom_sf"/>
</dbReference>
<accession>X0TCP0</accession>
<feature type="non-terminal residue" evidence="2">
    <location>
        <position position="99"/>
    </location>
</feature>
<reference evidence="2" key="1">
    <citation type="journal article" date="2014" name="Front. Microbiol.">
        <title>High frequency of phylogenetically diverse reductive dehalogenase-homologous genes in deep subseafloor sedimentary metagenomes.</title>
        <authorList>
            <person name="Kawai M."/>
            <person name="Futagami T."/>
            <person name="Toyoda A."/>
            <person name="Takaki Y."/>
            <person name="Nishi S."/>
            <person name="Hori S."/>
            <person name="Arai W."/>
            <person name="Tsubouchi T."/>
            <person name="Morono Y."/>
            <person name="Uchiyama I."/>
            <person name="Ito T."/>
            <person name="Fujiyama A."/>
            <person name="Inagaki F."/>
            <person name="Takami H."/>
        </authorList>
    </citation>
    <scope>NUCLEOTIDE SEQUENCE</scope>
    <source>
        <strain evidence="2">Expedition CK06-06</strain>
    </source>
</reference>
<dbReference type="Gene3D" id="3.90.320.10">
    <property type="match status" value="1"/>
</dbReference>
<dbReference type="InterPro" id="IPR011335">
    <property type="entry name" value="Restrct_endonuc-II-like"/>
</dbReference>
<sequence length="99" mass="11227">MNEYKTTVISCSQCGQKNRLKERVSKGIYKCGKCGSLIKNPFLKGEDTDYPYKEIKLEQGTSEWKQWRLGGFGASDIPALMGENPWKSIQALLNEKDGY</sequence>
<dbReference type="SUPFAM" id="SSF52980">
    <property type="entry name" value="Restriction endonuclease-like"/>
    <property type="match status" value="1"/>
</dbReference>
<evidence type="ECO:0000313" key="2">
    <source>
        <dbReference type="EMBL" id="GAF85081.1"/>
    </source>
</evidence>
<dbReference type="EMBL" id="BARS01002422">
    <property type="protein sequence ID" value="GAF85081.1"/>
    <property type="molecule type" value="Genomic_DNA"/>
</dbReference>
<dbReference type="InterPro" id="IPR019080">
    <property type="entry name" value="YqaJ_viral_recombinase"/>
</dbReference>
<gene>
    <name evidence="2" type="ORF">S01H1_04602</name>
</gene>
<dbReference type="Pfam" id="PF09588">
    <property type="entry name" value="YqaJ"/>
    <property type="match status" value="1"/>
</dbReference>